<protein>
    <submittedName>
        <fullName evidence="1">Uncharacterized protein</fullName>
    </submittedName>
</protein>
<sequence>MGPRASVSAMMGVGLVRVHGETLLADQLRTAGTPNTRVMSSWQRTTRCTTTLSTNTRSEPRVLHAALHVTYRFYYKQK</sequence>
<evidence type="ECO:0000313" key="2">
    <source>
        <dbReference type="Proteomes" id="UP001292094"/>
    </source>
</evidence>
<dbReference type="Proteomes" id="UP001292094">
    <property type="component" value="Unassembled WGS sequence"/>
</dbReference>
<dbReference type="AlphaFoldDB" id="A0AAE1TT60"/>
<gene>
    <name evidence="1" type="ORF">Pmani_030764</name>
</gene>
<keyword evidence="2" id="KW-1185">Reference proteome</keyword>
<proteinExistence type="predicted"/>
<accession>A0AAE1TT60</accession>
<dbReference type="EMBL" id="JAWZYT010003775">
    <property type="protein sequence ID" value="KAK4296777.1"/>
    <property type="molecule type" value="Genomic_DNA"/>
</dbReference>
<reference evidence="1" key="1">
    <citation type="submission" date="2023-11" db="EMBL/GenBank/DDBJ databases">
        <title>Genome assemblies of two species of porcelain crab, Petrolisthes cinctipes and Petrolisthes manimaculis (Anomura: Porcellanidae).</title>
        <authorList>
            <person name="Angst P."/>
        </authorList>
    </citation>
    <scope>NUCLEOTIDE SEQUENCE</scope>
    <source>
        <strain evidence="1">PB745_02</strain>
        <tissue evidence="1">Gill</tissue>
    </source>
</reference>
<organism evidence="1 2">
    <name type="scientific">Petrolisthes manimaculis</name>
    <dbReference type="NCBI Taxonomy" id="1843537"/>
    <lineage>
        <taxon>Eukaryota</taxon>
        <taxon>Metazoa</taxon>
        <taxon>Ecdysozoa</taxon>
        <taxon>Arthropoda</taxon>
        <taxon>Crustacea</taxon>
        <taxon>Multicrustacea</taxon>
        <taxon>Malacostraca</taxon>
        <taxon>Eumalacostraca</taxon>
        <taxon>Eucarida</taxon>
        <taxon>Decapoda</taxon>
        <taxon>Pleocyemata</taxon>
        <taxon>Anomura</taxon>
        <taxon>Galatheoidea</taxon>
        <taxon>Porcellanidae</taxon>
        <taxon>Petrolisthes</taxon>
    </lineage>
</organism>
<evidence type="ECO:0000313" key="1">
    <source>
        <dbReference type="EMBL" id="KAK4296777.1"/>
    </source>
</evidence>
<comment type="caution">
    <text evidence="1">The sequence shown here is derived from an EMBL/GenBank/DDBJ whole genome shotgun (WGS) entry which is preliminary data.</text>
</comment>
<name>A0AAE1TT60_9EUCA</name>